<comment type="caution">
    <text evidence="3">The sequence shown here is derived from an EMBL/GenBank/DDBJ whole genome shotgun (WGS) entry which is preliminary data.</text>
</comment>
<dbReference type="EMBL" id="JWIN03000051">
    <property type="protein sequence ID" value="KAB1252225.1"/>
    <property type="molecule type" value="Genomic_DNA"/>
</dbReference>
<reference evidence="3 4" key="1">
    <citation type="journal article" date="2019" name="Mol. Ecol. Resour.">
        <title>Improving Illumina assemblies with Hi-C and long reads: an example with the North African dromedary.</title>
        <authorList>
            <person name="Elbers J.P."/>
            <person name="Rogers M.F."/>
            <person name="Perelman P.L."/>
            <person name="Proskuryakova A.A."/>
            <person name="Serdyukova N.A."/>
            <person name="Johnson W.E."/>
            <person name="Horin P."/>
            <person name="Corander J."/>
            <person name="Murphy D."/>
            <person name="Burger P.A."/>
        </authorList>
    </citation>
    <scope>NUCLEOTIDE SEQUENCE [LARGE SCALE GENOMIC DNA]</scope>
    <source>
        <strain evidence="3">Drom800</strain>
        <tissue evidence="3">Blood</tissue>
    </source>
</reference>
<keyword evidence="4" id="KW-1185">Reference proteome</keyword>
<feature type="compositionally biased region" description="Gly residues" evidence="1">
    <location>
        <begin position="82"/>
        <end position="110"/>
    </location>
</feature>
<feature type="region of interest" description="Disordered" evidence="1">
    <location>
        <begin position="80"/>
        <end position="194"/>
    </location>
</feature>
<protein>
    <submittedName>
        <fullName evidence="3">Uncharacterized protein</fullName>
    </submittedName>
</protein>
<feature type="transmembrane region" description="Helical" evidence="2">
    <location>
        <begin position="12"/>
        <end position="34"/>
    </location>
</feature>
<keyword evidence="2" id="KW-0472">Membrane</keyword>
<sequence length="194" mass="19956">MRAVEDLAVGRPLSVCLLWWVVGKVLFLRFTLLWQLPATGTGLKWDSLSDQGLKCLGQEKVTKEYVETCSVGQIEFGSAGAVRGGGQPSESGGHGKGGGGATGQGEGLIAGGQRWRMDMAGTASSTGSPHSWWAPAGTALQTSPEGCPCQGASRRGCRRWEAEAAARSRWGPGGLGRPGRGAGGGTSSVPTLTS</sequence>
<organism evidence="3 4">
    <name type="scientific">Camelus dromedarius</name>
    <name type="common">Dromedary</name>
    <name type="synonym">Arabian camel</name>
    <dbReference type="NCBI Taxonomy" id="9838"/>
    <lineage>
        <taxon>Eukaryota</taxon>
        <taxon>Metazoa</taxon>
        <taxon>Chordata</taxon>
        <taxon>Craniata</taxon>
        <taxon>Vertebrata</taxon>
        <taxon>Euteleostomi</taxon>
        <taxon>Mammalia</taxon>
        <taxon>Eutheria</taxon>
        <taxon>Laurasiatheria</taxon>
        <taxon>Artiodactyla</taxon>
        <taxon>Tylopoda</taxon>
        <taxon>Camelidae</taxon>
        <taxon>Camelus</taxon>
    </lineage>
</organism>
<dbReference type="AlphaFoldDB" id="A0A5N4C020"/>
<name>A0A5N4C020_CAMDR</name>
<evidence type="ECO:0000313" key="3">
    <source>
        <dbReference type="EMBL" id="KAB1252225.1"/>
    </source>
</evidence>
<evidence type="ECO:0000256" key="1">
    <source>
        <dbReference type="SAM" id="MobiDB-lite"/>
    </source>
</evidence>
<keyword evidence="2" id="KW-0812">Transmembrane</keyword>
<dbReference type="Proteomes" id="UP000299084">
    <property type="component" value="Unassembled WGS sequence"/>
</dbReference>
<keyword evidence="2" id="KW-1133">Transmembrane helix</keyword>
<accession>A0A5N4C020</accession>
<gene>
    <name evidence="3" type="ORF">Cadr_000030205</name>
</gene>
<proteinExistence type="predicted"/>
<evidence type="ECO:0000313" key="4">
    <source>
        <dbReference type="Proteomes" id="UP000299084"/>
    </source>
</evidence>
<evidence type="ECO:0000256" key="2">
    <source>
        <dbReference type="SAM" id="Phobius"/>
    </source>
</evidence>
<feature type="compositionally biased region" description="Gly residues" evidence="1">
    <location>
        <begin position="171"/>
        <end position="186"/>
    </location>
</feature>